<name>A0A5C1A1Y7_9GAMM</name>
<evidence type="ECO:0000313" key="6">
    <source>
        <dbReference type="Proteomes" id="UP000322553"/>
    </source>
</evidence>
<evidence type="ECO:0000313" key="5">
    <source>
        <dbReference type="EMBL" id="QEL12930.1"/>
    </source>
</evidence>
<dbReference type="KEGG" id="kuy:FY550_16780"/>
<dbReference type="InterPro" id="IPR032783">
    <property type="entry name" value="AraC_lig"/>
</dbReference>
<gene>
    <name evidence="5" type="ORF">FY550_16780</name>
</gene>
<keyword evidence="6" id="KW-1185">Reference proteome</keyword>
<organism evidence="5 6">
    <name type="scientific">Kushneria phosphatilytica</name>
    <dbReference type="NCBI Taxonomy" id="657387"/>
    <lineage>
        <taxon>Bacteria</taxon>
        <taxon>Pseudomonadati</taxon>
        <taxon>Pseudomonadota</taxon>
        <taxon>Gammaproteobacteria</taxon>
        <taxon>Oceanospirillales</taxon>
        <taxon>Halomonadaceae</taxon>
        <taxon>Kushneria</taxon>
    </lineage>
</organism>
<keyword evidence="3" id="KW-0804">Transcription</keyword>
<dbReference type="InterPro" id="IPR050204">
    <property type="entry name" value="AraC_XylS_family_regulators"/>
</dbReference>
<evidence type="ECO:0000256" key="2">
    <source>
        <dbReference type="ARBA" id="ARBA00023125"/>
    </source>
</evidence>
<dbReference type="AlphaFoldDB" id="A0A5C1A1Y7"/>
<dbReference type="PROSITE" id="PS00041">
    <property type="entry name" value="HTH_ARAC_FAMILY_1"/>
    <property type="match status" value="1"/>
</dbReference>
<dbReference type="PRINTS" id="PR00032">
    <property type="entry name" value="HTHARAC"/>
</dbReference>
<evidence type="ECO:0000259" key="4">
    <source>
        <dbReference type="PROSITE" id="PS01124"/>
    </source>
</evidence>
<evidence type="ECO:0000256" key="1">
    <source>
        <dbReference type="ARBA" id="ARBA00023015"/>
    </source>
</evidence>
<dbReference type="PROSITE" id="PS01124">
    <property type="entry name" value="HTH_ARAC_FAMILY_2"/>
    <property type="match status" value="1"/>
</dbReference>
<dbReference type="SUPFAM" id="SSF46689">
    <property type="entry name" value="Homeodomain-like"/>
    <property type="match status" value="2"/>
</dbReference>
<reference evidence="5 6" key="1">
    <citation type="submission" date="2019-08" db="EMBL/GenBank/DDBJ databases">
        <title>Complete genome sequence of Kushneria sp. YCWA18, a halophilic phosphate-solubilizing bacterium isolated from Daqiao saltern in China.</title>
        <authorList>
            <person name="Du G.-X."/>
            <person name="Qu L.-Y."/>
        </authorList>
    </citation>
    <scope>NUCLEOTIDE SEQUENCE [LARGE SCALE GENOMIC DNA]</scope>
    <source>
        <strain evidence="5 6">YCWA18</strain>
    </source>
</reference>
<dbReference type="Pfam" id="PF12833">
    <property type="entry name" value="HTH_18"/>
    <property type="match status" value="1"/>
</dbReference>
<dbReference type="InterPro" id="IPR018060">
    <property type="entry name" value="HTH_AraC"/>
</dbReference>
<evidence type="ECO:0000256" key="3">
    <source>
        <dbReference type="ARBA" id="ARBA00023163"/>
    </source>
</evidence>
<dbReference type="EMBL" id="CP043420">
    <property type="protein sequence ID" value="QEL12930.1"/>
    <property type="molecule type" value="Genomic_DNA"/>
</dbReference>
<dbReference type="Pfam" id="PF12852">
    <property type="entry name" value="Cupin_6"/>
    <property type="match status" value="1"/>
</dbReference>
<protein>
    <submittedName>
        <fullName evidence="5">AraC family transcriptional regulator</fullName>
    </submittedName>
</protein>
<dbReference type="InterPro" id="IPR020449">
    <property type="entry name" value="Tscrpt_reg_AraC-type_HTH"/>
</dbReference>
<dbReference type="GO" id="GO:0003700">
    <property type="term" value="F:DNA-binding transcription factor activity"/>
    <property type="evidence" value="ECO:0007669"/>
    <property type="project" value="InterPro"/>
</dbReference>
<dbReference type="Proteomes" id="UP000322553">
    <property type="component" value="Chromosome"/>
</dbReference>
<dbReference type="GO" id="GO:0043565">
    <property type="term" value="F:sequence-specific DNA binding"/>
    <property type="evidence" value="ECO:0007669"/>
    <property type="project" value="InterPro"/>
</dbReference>
<dbReference type="PANTHER" id="PTHR46796:SF7">
    <property type="entry name" value="ARAC FAMILY TRANSCRIPTIONAL REGULATOR"/>
    <property type="match status" value="1"/>
</dbReference>
<keyword evidence="2" id="KW-0238">DNA-binding</keyword>
<accession>A0A5C1A1Y7</accession>
<dbReference type="Gene3D" id="1.10.10.60">
    <property type="entry name" value="Homeodomain-like"/>
    <property type="match status" value="1"/>
</dbReference>
<dbReference type="InterPro" id="IPR018062">
    <property type="entry name" value="HTH_AraC-typ_CS"/>
</dbReference>
<dbReference type="OrthoDB" id="9783876at2"/>
<dbReference type="InterPro" id="IPR009057">
    <property type="entry name" value="Homeodomain-like_sf"/>
</dbReference>
<proteinExistence type="predicted"/>
<dbReference type="PANTHER" id="PTHR46796">
    <property type="entry name" value="HTH-TYPE TRANSCRIPTIONAL ACTIVATOR RHAS-RELATED"/>
    <property type="match status" value="1"/>
</dbReference>
<keyword evidence="1" id="KW-0805">Transcription regulation</keyword>
<dbReference type="SMART" id="SM00342">
    <property type="entry name" value="HTH_ARAC"/>
    <property type="match status" value="1"/>
</dbReference>
<sequence length="339" mass="36962">MIYHQKSEILDRLTEMRAQVSLQSSTDVLPDDWINELLLGMRLSGLSYRCVQVTPPFGIRFDTDHPCARFHFIAHGPVILRVGNDIYSLATGDAVLLPHGGDHELLSSPEVSSRDIEQIDAITLCDRVTRVDQCGAGADRCDAVHLFSGCMQLDLGGLHPLVSMMPSVMHVGTLLSRYPEMLPMLEAMAREAKLERAGAAGILSRLADVVAASIVRGWVESGCGDVGGWVEALRDPRLGKVIAAIHRDPGHEWTVAGMANAMDSSRSVFADRFRAALGISPLGYVTQLRMRLATQWIVEKGLSIEQVAERLGYGSQAAFSRAYKRETGQTPGEARNAAN</sequence>
<feature type="domain" description="HTH araC/xylS-type" evidence="4">
    <location>
        <begin position="239"/>
        <end position="337"/>
    </location>
</feature>